<dbReference type="InterPro" id="IPR036259">
    <property type="entry name" value="MFS_trans_sf"/>
</dbReference>
<dbReference type="Gene3D" id="1.20.1250.20">
    <property type="entry name" value="MFS general substrate transporter like domains"/>
    <property type="match status" value="1"/>
</dbReference>
<evidence type="ECO:0000256" key="4">
    <source>
        <dbReference type="ARBA" id="ARBA00022989"/>
    </source>
</evidence>
<dbReference type="Proteomes" id="UP000017131">
    <property type="component" value="Unassembled WGS sequence"/>
</dbReference>
<sequence>MIVVLSVLVNFFLAAYNLLLPFSNQIFPDIAIGLYGSFLTAEAFDGIIGALIIGISKKDLPIQKLMTLLGISGTSLSVCPIVYLLLHNYFMILLIRLIFNLFLTMFNIQIFSYTQRNVEDIYLGRVFGIIFSVAILFMPLGTWVFSSIMKPTNLFNFSIVGIAIVMISIIFRLILGFRHN</sequence>
<dbReference type="EMBL" id="AXDY01000003">
    <property type="protein sequence ID" value="ERS93939.1"/>
    <property type="molecule type" value="Genomic_DNA"/>
</dbReference>
<dbReference type="PANTHER" id="PTHR23513:SF11">
    <property type="entry name" value="STAPHYLOFERRIN A TRANSPORTER"/>
    <property type="match status" value="1"/>
</dbReference>
<dbReference type="SUPFAM" id="SSF103473">
    <property type="entry name" value="MFS general substrate transporter"/>
    <property type="match status" value="1"/>
</dbReference>
<protein>
    <recommendedName>
        <fullName evidence="9">MFS transporter</fullName>
    </recommendedName>
</protein>
<evidence type="ECO:0000256" key="3">
    <source>
        <dbReference type="ARBA" id="ARBA00022692"/>
    </source>
</evidence>
<reference evidence="7 8" key="1">
    <citation type="journal article" date="2013" name="Genome Announc.">
        <title>Draft Genome Sequence of Staphylococcus simulans UMC-CNS-990, Isolated from a Case of Chronic Bovine Mastitis.</title>
        <authorList>
            <person name="Calcutt M.J."/>
            <person name="Foecking M.F."/>
            <person name="Hsieh H.Y."/>
            <person name="Perry J."/>
            <person name="Stewart G.C."/>
            <person name="Middleton J.R."/>
        </authorList>
    </citation>
    <scope>NUCLEOTIDE SEQUENCE [LARGE SCALE GENOMIC DNA]</scope>
    <source>
        <strain evidence="7 8">UMC-CNS-990</strain>
    </source>
</reference>
<feature type="transmembrane region" description="Helical" evidence="6">
    <location>
        <begin position="126"/>
        <end position="148"/>
    </location>
</feature>
<keyword evidence="8" id="KW-1185">Reference proteome</keyword>
<feature type="transmembrane region" description="Helical" evidence="6">
    <location>
        <begin position="154"/>
        <end position="175"/>
    </location>
</feature>
<evidence type="ECO:0000256" key="5">
    <source>
        <dbReference type="ARBA" id="ARBA00023136"/>
    </source>
</evidence>
<dbReference type="RefSeq" id="WP_023015164.1">
    <property type="nucleotide sequence ID" value="NZ_AXDY01000003.1"/>
</dbReference>
<feature type="transmembrane region" description="Helical" evidence="6">
    <location>
        <begin position="65"/>
        <end position="86"/>
    </location>
</feature>
<keyword evidence="5 6" id="KW-0472">Membrane</keyword>
<keyword evidence="3 6" id="KW-0812">Transmembrane</keyword>
<name>A0ABN0PE61_STASI</name>
<comment type="subcellular location">
    <subcellularLocation>
        <location evidence="1">Cell membrane</location>
        <topology evidence="1">Multi-pass membrane protein</topology>
    </subcellularLocation>
</comment>
<comment type="caution">
    <text evidence="7">The sequence shown here is derived from an EMBL/GenBank/DDBJ whole genome shotgun (WGS) entry which is preliminary data.</text>
</comment>
<accession>A0ABN0PE61</accession>
<proteinExistence type="predicted"/>
<feature type="transmembrane region" description="Helical" evidence="6">
    <location>
        <begin position="92"/>
        <end position="114"/>
    </location>
</feature>
<evidence type="ECO:0000313" key="7">
    <source>
        <dbReference type="EMBL" id="ERS93939.1"/>
    </source>
</evidence>
<evidence type="ECO:0000313" key="8">
    <source>
        <dbReference type="Proteomes" id="UP000017131"/>
    </source>
</evidence>
<keyword evidence="2" id="KW-1003">Cell membrane</keyword>
<organism evidence="7 8">
    <name type="scientific">Staphylococcus simulans UMC-CNS-990</name>
    <dbReference type="NCBI Taxonomy" id="1405498"/>
    <lineage>
        <taxon>Bacteria</taxon>
        <taxon>Bacillati</taxon>
        <taxon>Bacillota</taxon>
        <taxon>Bacilli</taxon>
        <taxon>Bacillales</taxon>
        <taxon>Staphylococcaceae</taxon>
        <taxon>Staphylococcus</taxon>
    </lineage>
</organism>
<dbReference type="PANTHER" id="PTHR23513">
    <property type="entry name" value="INTEGRAL MEMBRANE EFFLUX PROTEIN-RELATED"/>
    <property type="match status" value="1"/>
</dbReference>
<gene>
    <name evidence="7" type="ORF">SSIM_03765</name>
</gene>
<feature type="transmembrane region" description="Helical" evidence="6">
    <location>
        <begin position="30"/>
        <end position="53"/>
    </location>
</feature>
<keyword evidence="4 6" id="KW-1133">Transmembrane helix</keyword>
<evidence type="ECO:0008006" key="9">
    <source>
        <dbReference type="Google" id="ProtNLM"/>
    </source>
</evidence>
<evidence type="ECO:0000256" key="2">
    <source>
        <dbReference type="ARBA" id="ARBA00022475"/>
    </source>
</evidence>
<evidence type="ECO:0000256" key="1">
    <source>
        <dbReference type="ARBA" id="ARBA00004651"/>
    </source>
</evidence>
<evidence type="ECO:0000256" key="6">
    <source>
        <dbReference type="SAM" id="Phobius"/>
    </source>
</evidence>